<evidence type="ECO:0000256" key="2">
    <source>
        <dbReference type="SAM" id="SignalP"/>
    </source>
</evidence>
<dbReference type="AlphaFoldDB" id="A0A4P9ZVE8"/>
<proteinExistence type="predicted"/>
<dbReference type="Proteomes" id="UP000268162">
    <property type="component" value="Unassembled WGS sequence"/>
</dbReference>
<feature type="compositionally biased region" description="Basic residues" evidence="1">
    <location>
        <begin position="76"/>
        <end position="85"/>
    </location>
</feature>
<dbReference type="EMBL" id="ML002625">
    <property type="protein sequence ID" value="RKP36600.1"/>
    <property type="molecule type" value="Genomic_DNA"/>
</dbReference>
<evidence type="ECO:0000313" key="4">
    <source>
        <dbReference type="Proteomes" id="UP000268162"/>
    </source>
</evidence>
<reference evidence="4" key="1">
    <citation type="journal article" date="2018" name="Nat. Microbiol.">
        <title>Leveraging single-cell genomics to expand the fungal tree of life.</title>
        <authorList>
            <person name="Ahrendt S.R."/>
            <person name="Quandt C.A."/>
            <person name="Ciobanu D."/>
            <person name="Clum A."/>
            <person name="Salamov A."/>
            <person name="Andreopoulos B."/>
            <person name="Cheng J.F."/>
            <person name="Woyke T."/>
            <person name="Pelin A."/>
            <person name="Henrissat B."/>
            <person name="Reynolds N.K."/>
            <person name="Benny G.L."/>
            <person name="Smith M.E."/>
            <person name="James T.Y."/>
            <person name="Grigoriev I.V."/>
        </authorList>
    </citation>
    <scope>NUCLEOTIDE SEQUENCE [LARGE SCALE GENOMIC DNA]</scope>
    <source>
        <strain evidence="4">RSA 468</strain>
    </source>
</reference>
<name>A0A4P9ZVE8_9FUNG</name>
<accession>A0A4P9ZVE8</accession>
<sequence length="202" mass="20484">MKFVTLALITFLVLASADPFPNYGLVRRQVAPVVPAPPAPVPAPALAPAPVTPAPAIIPTVTTTTTTPDNSEKDKKEHKKKNDKKKNKDKEAQAPPAVVPAVAVAAVPAPAQPVVPATPTVPVQPGTAVAGRASYEDAGPKAVGSCGTLEELATLTAAIVKIADTCDSCPVGEIVLSLSAANALGPVFVKAGRAAVTWTINP</sequence>
<feature type="signal peptide" evidence="2">
    <location>
        <begin position="1"/>
        <end position="17"/>
    </location>
</feature>
<gene>
    <name evidence="3" type="ORF">BJ085DRAFT_38970</name>
</gene>
<keyword evidence="2" id="KW-0732">Signal</keyword>
<evidence type="ECO:0000313" key="3">
    <source>
        <dbReference type="EMBL" id="RKP36600.1"/>
    </source>
</evidence>
<organism evidence="3 4">
    <name type="scientific">Dimargaris cristalligena</name>
    <dbReference type="NCBI Taxonomy" id="215637"/>
    <lineage>
        <taxon>Eukaryota</taxon>
        <taxon>Fungi</taxon>
        <taxon>Fungi incertae sedis</taxon>
        <taxon>Zoopagomycota</taxon>
        <taxon>Kickxellomycotina</taxon>
        <taxon>Dimargaritomycetes</taxon>
        <taxon>Dimargaritales</taxon>
        <taxon>Dimargaritaceae</taxon>
        <taxon>Dimargaris</taxon>
    </lineage>
</organism>
<keyword evidence="4" id="KW-1185">Reference proteome</keyword>
<evidence type="ECO:0000256" key="1">
    <source>
        <dbReference type="SAM" id="MobiDB-lite"/>
    </source>
</evidence>
<feature type="compositionally biased region" description="Low complexity" evidence="1">
    <location>
        <begin position="55"/>
        <end position="69"/>
    </location>
</feature>
<protein>
    <recommendedName>
        <fullName evidence="5">RlpA-like double-psi beta-barrel-protein domain-containing protein-containing protein</fullName>
    </recommendedName>
</protein>
<feature type="chain" id="PRO_5020913192" description="RlpA-like double-psi beta-barrel-protein domain-containing protein-containing protein" evidence="2">
    <location>
        <begin position="18"/>
        <end position="202"/>
    </location>
</feature>
<feature type="region of interest" description="Disordered" evidence="1">
    <location>
        <begin position="55"/>
        <end position="96"/>
    </location>
</feature>
<evidence type="ECO:0008006" key="5">
    <source>
        <dbReference type="Google" id="ProtNLM"/>
    </source>
</evidence>